<keyword evidence="2" id="KW-1185">Reference proteome</keyword>
<evidence type="ECO:0000313" key="2">
    <source>
        <dbReference type="Proteomes" id="UP000242715"/>
    </source>
</evidence>
<organism evidence="1 2">
    <name type="scientific">Trifolium subterraneum</name>
    <name type="common">Subterranean clover</name>
    <dbReference type="NCBI Taxonomy" id="3900"/>
    <lineage>
        <taxon>Eukaryota</taxon>
        <taxon>Viridiplantae</taxon>
        <taxon>Streptophyta</taxon>
        <taxon>Embryophyta</taxon>
        <taxon>Tracheophyta</taxon>
        <taxon>Spermatophyta</taxon>
        <taxon>Magnoliopsida</taxon>
        <taxon>eudicotyledons</taxon>
        <taxon>Gunneridae</taxon>
        <taxon>Pentapetalae</taxon>
        <taxon>rosids</taxon>
        <taxon>fabids</taxon>
        <taxon>Fabales</taxon>
        <taxon>Fabaceae</taxon>
        <taxon>Papilionoideae</taxon>
        <taxon>50 kb inversion clade</taxon>
        <taxon>NPAAA clade</taxon>
        <taxon>Hologalegina</taxon>
        <taxon>IRL clade</taxon>
        <taxon>Trifolieae</taxon>
        <taxon>Trifolium</taxon>
    </lineage>
</organism>
<evidence type="ECO:0000313" key="1">
    <source>
        <dbReference type="EMBL" id="GAU47165.1"/>
    </source>
</evidence>
<reference evidence="2" key="1">
    <citation type="journal article" date="2017" name="Front. Plant Sci.">
        <title>Climate Clever Clovers: New Paradigm to Reduce the Environmental Footprint of Ruminants by Breeding Low Methanogenic Forages Utilizing Haplotype Variation.</title>
        <authorList>
            <person name="Kaur P."/>
            <person name="Appels R."/>
            <person name="Bayer P.E."/>
            <person name="Keeble-Gagnere G."/>
            <person name="Wang J."/>
            <person name="Hirakawa H."/>
            <person name="Shirasawa K."/>
            <person name="Vercoe P."/>
            <person name="Stefanova K."/>
            <person name="Durmic Z."/>
            <person name="Nichols P."/>
            <person name="Revell C."/>
            <person name="Isobe S.N."/>
            <person name="Edwards D."/>
            <person name="Erskine W."/>
        </authorList>
    </citation>
    <scope>NUCLEOTIDE SEQUENCE [LARGE SCALE GENOMIC DNA]</scope>
    <source>
        <strain evidence="2">cv. Daliak</strain>
    </source>
</reference>
<dbReference type="EMBL" id="DF974288">
    <property type="protein sequence ID" value="GAU47165.1"/>
    <property type="molecule type" value="Genomic_DNA"/>
</dbReference>
<dbReference type="AlphaFoldDB" id="A0A2Z6PDD3"/>
<proteinExistence type="predicted"/>
<gene>
    <name evidence="1" type="ORF">TSUD_28880</name>
</gene>
<protein>
    <submittedName>
        <fullName evidence="1">Uncharacterized protein</fullName>
    </submittedName>
</protein>
<sequence length="147" mass="17040">MPNEDMQEAQPELEAAEDEAEVEDQIYWNSIIHLRNHGVISYLEHHDIISKVDGIQFMSLIGSNLRAARQAEWVRDVASMHMYRDYAVRTYLLLELTTTLMALAGRKMLGMRSICHEHENCSYQMTDKGRKADDRLLPLPHDVDWAI</sequence>
<name>A0A2Z6PDD3_TRISU</name>
<accession>A0A2Z6PDD3</accession>
<dbReference type="Proteomes" id="UP000242715">
    <property type="component" value="Unassembled WGS sequence"/>
</dbReference>